<gene>
    <name evidence="2" type="ORF">PIB30_068555</name>
</gene>
<keyword evidence="3" id="KW-1185">Reference proteome</keyword>
<evidence type="ECO:0000313" key="3">
    <source>
        <dbReference type="Proteomes" id="UP001341840"/>
    </source>
</evidence>
<dbReference type="Proteomes" id="UP001341840">
    <property type="component" value="Unassembled WGS sequence"/>
</dbReference>
<reference evidence="2 3" key="1">
    <citation type="journal article" date="2023" name="Plants (Basel)">
        <title>Bridging the Gap: Combining Genomics and Transcriptomics Approaches to Understand Stylosanthes scabra, an Orphan Legume from the Brazilian Caatinga.</title>
        <authorList>
            <person name="Ferreira-Neto J.R.C."/>
            <person name="da Silva M.D."/>
            <person name="Binneck E."/>
            <person name="de Melo N.F."/>
            <person name="da Silva R.H."/>
            <person name="de Melo A.L.T.M."/>
            <person name="Pandolfi V."/>
            <person name="Bustamante F.O."/>
            <person name="Brasileiro-Vidal A.C."/>
            <person name="Benko-Iseppon A.M."/>
        </authorList>
    </citation>
    <scope>NUCLEOTIDE SEQUENCE [LARGE SCALE GENOMIC DNA]</scope>
    <source>
        <tissue evidence="2">Leaves</tissue>
    </source>
</reference>
<feature type="region of interest" description="Disordered" evidence="1">
    <location>
        <begin position="46"/>
        <end position="66"/>
    </location>
</feature>
<name>A0ABU6QNX2_9FABA</name>
<proteinExistence type="predicted"/>
<accession>A0ABU6QNX2</accession>
<organism evidence="2 3">
    <name type="scientific">Stylosanthes scabra</name>
    <dbReference type="NCBI Taxonomy" id="79078"/>
    <lineage>
        <taxon>Eukaryota</taxon>
        <taxon>Viridiplantae</taxon>
        <taxon>Streptophyta</taxon>
        <taxon>Embryophyta</taxon>
        <taxon>Tracheophyta</taxon>
        <taxon>Spermatophyta</taxon>
        <taxon>Magnoliopsida</taxon>
        <taxon>eudicotyledons</taxon>
        <taxon>Gunneridae</taxon>
        <taxon>Pentapetalae</taxon>
        <taxon>rosids</taxon>
        <taxon>fabids</taxon>
        <taxon>Fabales</taxon>
        <taxon>Fabaceae</taxon>
        <taxon>Papilionoideae</taxon>
        <taxon>50 kb inversion clade</taxon>
        <taxon>dalbergioids sensu lato</taxon>
        <taxon>Dalbergieae</taxon>
        <taxon>Pterocarpus clade</taxon>
        <taxon>Stylosanthes</taxon>
    </lineage>
</organism>
<comment type="caution">
    <text evidence="2">The sequence shown here is derived from an EMBL/GenBank/DDBJ whole genome shotgun (WGS) entry which is preliminary data.</text>
</comment>
<feature type="compositionally biased region" description="Basic and acidic residues" evidence="1">
    <location>
        <begin position="46"/>
        <end position="55"/>
    </location>
</feature>
<evidence type="ECO:0000256" key="1">
    <source>
        <dbReference type="SAM" id="MobiDB-lite"/>
    </source>
</evidence>
<evidence type="ECO:0000313" key="2">
    <source>
        <dbReference type="EMBL" id="MED6113187.1"/>
    </source>
</evidence>
<protein>
    <submittedName>
        <fullName evidence="2">Uncharacterized protein</fullName>
    </submittedName>
</protein>
<sequence>MQMKKNPMQKGSEEEDDNIEFVIPALTLDEFFENYEISLDDNGEEYEHNYDDHMPSTKKKKTRGPTQLTHIHNIEANRVIMVLRQTNRTNKKKGSAA</sequence>
<dbReference type="EMBL" id="JASCZI010000737">
    <property type="protein sequence ID" value="MED6113187.1"/>
    <property type="molecule type" value="Genomic_DNA"/>
</dbReference>